<keyword evidence="2" id="KW-1185">Reference proteome</keyword>
<protein>
    <submittedName>
        <fullName evidence="1">Uncharacterized protein</fullName>
    </submittedName>
</protein>
<organism evidence="1 2">
    <name type="scientific">Halocaridina rubra</name>
    <name type="common">Hawaiian red shrimp</name>
    <dbReference type="NCBI Taxonomy" id="373956"/>
    <lineage>
        <taxon>Eukaryota</taxon>
        <taxon>Metazoa</taxon>
        <taxon>Ecdysozoa</taxon>
        <taxon>Arthropoda</taxon>
        <taxon>Crustacea</taxon>
        <taxon>Multicrustacea</taxon>
        <taxon>Malacostraca</taxon>
        <taxon>Eumalacostraca</taxon>
        <taxon>Eucarida</taxon>
        <taxon>Decapoda</taxon>
        <taxon>Pleocyemata</taxon>
        <taxon>Caridea</taxon>
        <taxon>Atyoidea</taxon>
        <taxon>Atyidae</taxon>
        <taxon>Halocaridina</taxon>
    </lineage>
</organism>
<name>A0AAN8WW09_HALRR</name>
<accession>A0AAN8WW09</accession>
<gene>
    <name evidence="1" type="ORF">SK128_022861</name>
</gene>
<reference evidence="1 2" key="1">
    <citation type="submission" date="2023-11" db="EMBL/GenBank/DDBJ databases">
        <title>Halocaridina rubra genome assembly.</title>
        <authorList>
            <person name="Smith C."/>
        </authorList>
    </citation>
    <scope>NUCLEOTIDE SEQUENCE [LARGE SCALE GENOMIC DNA]</scope>
    <source>
        <strain evidence="1">EP-1</strain>
        <tissue evidence="1">Whole</tissue>
    </source>
</reference>
<evidence type="ECO:0000313" key="1">
    <source>
        <dbReference type="EMBL" id="KAK7069793.1"/>
    </source>
</evidence>
<dbReference type="EMBL" id="JAXCGZ010015835">
    <property type="protein sequence ID" value="KAK7069793.1"/>
    <property type="molecule type" value="Genomic_DNA"/>
</dbReference>
<evidence type="ECO:0000313" key="2">
    <source>
        <dbReference type="Proteomes" id="UP001381693"/>
    </source>
</evidence>
<dbReference type="AlphaFoldDB" id="A0AAN8WW09"/>
<comment type="caution">
    <text evidence="1">The sequence shown here is derived from an EMBL/GenBank/DDBJ whole genome shotgun (WGS) entry which is preliminary data.</text>
</comment>
<sequence>MNIGKAAHKENNKLFDILSRVESQLKLVLVPSKLYVEKVSVRNIIGLKVLSQNENTDL</sequence>
<proteinExistence type="predicted"/>
<dbReference type="Proteomes" id="UP001381693">
    <property type="component" value="Unassembled WGS sequence"/>
</dbReference>